<reference evidence="1 2" key="1">
    <citation type="submission" date="2016-10" db="EMBL/GenBank/DDBJ databases">
        <authorList>
            <person name="de Groot N.N."/>
        </authorList>
    </citation>
    <scope>NUCLEOTIDE SEQUENCE [LARGE SCALE GENOMIC DNA]</scope>
    <source>
        <strain evidence="1 2">DSM 1801</strain>
    </source>
</reference>
<dbReference type="AlphaFoldDB" id="A0A1I0CAQ4"/>
<proteinExistence type="predicted"/>
<keyword evidence="2" id="KW-1185">Reference proteome</keyword>
<evidence type="ECO:0000313" key="2">
    <source>
        <dbReference type="Proteomes" id="UP000199800"/>
    </source>
</evidence>
<name>A0A1I0CAQ4_9FIRM</name>
<sequence>MKMAKWLGHHRFGYDSAGFVWAGYRGYMKTPCIFLIVGRYEVFFFNLITDMSKIFSDDLIGSRYYNPETERFINADEYSLCIDNNQNMYKYCENNPMYYIDSK</sequence>
<protein>
    <submittedName>
        <fullName evidence="1">RHS repeat-associated core domain-containing protein</fullName>
    </submittedName>
</protein>
<organism evidence="1 2">
    <name type="scientific">[Clostridium] polysaccharolyticum</name>
    <dbReference type="NCBI Taxonomy" id="29364"/>
    <lineage>
        <taxon>Bacteria</taxon>
        <taxon>Bacillati</taxon>
        <taxon>Bacillota</taxon>
        <taxon>Clostridia</taxon>
        <taxon>Lachnospirales</taxon>
        <taxon>Lachnospiraceae</taxon>
    </lineage>
</organism>
<dbReference type="NCBIfam" id="TIGR03696">
    <property type="entry name" value="Rhs_assc_core"/>
    <property type="match status" value="1"/>
</dbReference>
<dbReference type="Proteomes" id="UP000199800">
    <property type="component" value="Unassembled WGS sequence"/>
</dbReference>
<dbReference type="OrthoDB" id="9815752at2"/>
<accession>A0A1I0CAQ4</accession>
<evidence type="ECO:0000313" key="1">
    <source>
        <dbReference type="EMBL" id="SET16577.1"/>
    </source>
</evidence>
<dbReference type="STRING" id="29364.SAMN04487772_109100"/>
<dbReference type="Gene3D" id="2.180.10.10">
    <property type="entry name" value="RHS repeat-associated core"/>
    <property type="match status" value="1"/>
</dbReference>
<dbReference type="InterPro" id="IPR022385">
    <property type="entry name" value="Rhs_assc_core"/>
</dbReference>
<dbReference type="EMBL" id="FOHN01000009">
    <property type="protein sequence ID" value="SET16577.1"/>
    <property type="molecule type" value="Genomic_DNA"/>
</dbReference>
<gene>
    <name evidence="1" type="ORF">SAMN04487772_109100</name>
</gene>